<dbReference type="Proteomes" id="UP000510621">
    <property type="component" value="Chromosome"/>
</dbReference>
<feature type="transmembrane region" description="Helical" evidence="1">
    <location>
        <begin position="6"/>
        <end position="25"/>
    </location>
</feature>
<name>A0A7L6ARB0_9GAMM</name>
<feature type="transmembrane region" description="Helical" evidence="1">
    <location>
        <begin position="61"/>
        <end position="79"/>
    </location>
</feature>
<proteinExistence type="predicted"/>
<keyword evidence="1" id="KW-1133">Transmembrane helix</keyword>
<feature type="transmembrane region" description="Helical" evidence="1">
    <location>
        <begin position="37"/>
        <end position="55"/>
    </location>
</feature>
<keyword evidence="3" id="KW-1185">Reference proteome</keyword>
<organism evidence="2 3">
    <name type="scientific">Candidatus Thiothrix singaporensis</name>
    <dbReference type="NCBI Taxonomy" id="2799669"/>
    <lineage>
        <taxon>Bacteria</taxon>
        <taxon>Pseudomonadati</taxon>
        <taxon>Pseudomonadota</taxon>
        <taxon>Gammaproteobacteria</taxon>
        <taxon>Thiotrichales</taxon>
        <taxon>Thiotrichaceae</taxon>
        <taxon>Thiothrix</taxon>
    </lineage>
</organism>
<accession>A0A7L6ARB0</accession>
<sequence length="127" mass="14040">MENQSLALTLGVGVTASFALFFFIYKGLGKSGKMAALLTILITQAVYIPLSVLYWDGLDVYAIHFAFFTMTAYGLGIIISTRDAQAQRKATPRNAGSIGCPRSLSLSFWSWPSWTPLSLPWRTRGKR</sequence>
<evidence type="ECO:0000256" key="1">
    <source>
        <dbReference type="SAM" id="Phobius"/>
    </source>
</evidence>
<dbReference type="EMBL" id="CP059265">
    <property type="protein sequence ID" value="QLQ31612.1"/>
    <property type="molecule type" value="Genomic_DNA"/>
</dbReference>
<gene>
    <name evidence="2" type="ORF">HZT40_08465</name>
</gene>
<evidence type="ECO:0000313" key="2">
    <source>
        <dbReference type="EMBL" id="QLQ31612.1"/>
    </source>
</evidence>
<keyword evidence="1" id="KW-0472">Membrane</keyword>
<dbReference type="KEGG" id="this:HZT40_08465"/>
<protein>
    <submittedName>
        <fullName evidence="2">Uncharacterized protein</fullName>
    </submittedName>
</protein>
<reference evidence="2" key="1">
    <citation type="submission" date="2020-06" db="EMBL/GenBank/DDBJ databases">
        <title>Analysis procedures for assessing recovery of high quality, complete, closed genomes from Nanopore long read metagenome sequencing.</title>
        <authorList>
            <person name="Bessarab I."/>
            <person name="Arumugam K."/>
            <person name="Haryono M."/>
            <person name="Liu X."/>
            <person name="Roy S."/>
            <person name="Zuniga-Montanez R.E."/>
            <person name="Qiu G."/>
            <person name="Drautz-Moses D.I."/>
            <person name="Law Y.Y."/>
            <person name="Wuertz S."/>
            <person name="Lauro F.M."/>
            <person name="Huson D.H."/>
            <person name="Williams R.B."/>
        </authorList>
    </citation>
    <scope>NUCLEOTIDE SEQUENCE [LARGE SCALE GENOMIC DNA]</scope>
    <source>
        <strain evidence="2">SSD2</strain>
    </source>
</reference>
<keyword evidence="1" id="KW-0812">Transmembrane</keyword>
<evidence type="ECO:0000313" key="3">
    <source>
        <dbReference type="Proteomes" id="UP000510621"/>
    </source>
</evidence>
<dbReference type="AlphaFoldDB" id="A0A7L6ARB0"/>